<accession>A0A6L2ZYG3</accession>
<keyword evidence="1" id="KW-0472">Membrane</keyword>
<keyword evidence="1" id="KW-1133">Transmembrane helix</keyword>
<evidence type="ECO:0000256" key="1">
    <source>
        <dbReference type="SAM" id="Phobius"/>
    </source>
</evidence>
<evidence type="ECO:0000313" key="2">
    <source>
        <dbReference type="EMBL" id="GFO52878.1"/>
    </source>
</evidence>
<organism evidence="2 3">
    <name type="scientific">Lactococcus garvieae</name>
    <dbReference type="NCBI Taxonomy" id="1363"/>
    <lineage>
        <taxon>Bacteria</taxon>
        <taxon>Bacillati</taxon>
        <taxon>Bacillota</taxon>
        <taxon>Bacilli</taxon>
        <taxon>Lactobacillales</taxon>
        <taxon>Streptococcaceae</taxon>
        <taxon>Lactococcus</taxon>
    </lineage>
</organism>
<comment type="caution">
    <text evidence="2">The sequence shown here is derived from an EMBL/GenBank/DDBJ whole genome shotgun (WGS) entry which is preliminary data.</text>
</comment>
<protein>
    <submittedName>
        <fullName evidence="2">Uncharacterized protein</fullName>
    </submittedName>
</protein>
<dbReference type="Proteomes" id="UP000504756">
    <property type="component" value="Unassembled WGS sequence"/>
</dbReference>
<sequence length="113" mass="13118">MELEKQVKQHEDKLKQHDKELSRLNDFTVQMQKTMNEGLTRVDESNRFLREQNTRQSEQNAEILQAVIKRNDTSDERQFQMKIIDKQNFWKAVFAIGGVAGTIIAASLKLLGV</sequence>
<keyword evidence="1" id="KW-0812">Transmembrane</keyword>
<proteinExistence type="predicted"/>
<feature type="transmembrane region" description="Helical" evidence="1">
    <location>
        <begin position="89"/>
        <end position="108"/>
    </location>
</feature>
<reference evidence="2 3" key="1">
    <citation type="submission" date="2020-06" db="EMBL/GenBank/DDBJ databases">
        <title>Draft genome sequence of Lactic acid bacteria from Okinawan-style tofu.</title>
        <authorList>
            <person name="Takara I."/>
            <person name="Ikematsu S."/>
        </authorList>
    </citation>
    <scope>NUCLEOTIDE SEQUENCE [LARGE SCALE GENOMIC DNA]</scope>
    <source>
        <strain evidence="3">lg38</strain>
    </source>
</reference>
<gene>
    <name evidence="2" type="ORF">ikelab_21530</name>
</gene>
<dbReference type="EMBL" id="BLXU01000020">
    <property type="protein sequence ID" value="GFO52878.1"/>
    <property type="molecule type" value="Genomic_DNA"/>
</dbReference>
<evidence type="ECO:0000313" key="3">
    <source>
        <dbReference type="Proteomes" id="UP000504756"/>
    </source>
</evidence>
<dbReference type="RefSeq" id="WP_176490800.1">
    <property type="nucleotide sequence ID" value="NZ_BLXU01000020.1"/>
</dbReference>
<dbReference type="AlphaFoldDB" id="A0A6L2ZYG3"/>
<name>A0A6L2ZYG3_9LACT</name>